<feature type="non-terminal residue" evidence="3">
    <location>
        <position position="82"/>
    </location>
</feature>
<keyword evidence="2" id="KW-0472">Membrane</keyword>
<organism evidence="3 4">
    <name type="scientific">Phaeovibrio sulfidiphilus</name>
    <dbReference type="NCBI Taxonomy" id="1220600"/>
    <lineage>
        <taxon>Bacteria</taxon>
        <taxon>Pseudomonadati</taxon>
        <taxon>Pseudomonadota</taxon>
        <taxon>Alphaproteobacteria</taxon>
        <taxon>Rhodospirillales</taxon>
        <taxon>Rhodospirillaceae</taxon>
        <taxon>Phaeovibrio</taxon>
    </lineage>
</organism>
<gene>
    <name evidence="3" type="ORF">IHV25_10215</name>
</gene>
<proteinExistence type="predicted"/>
<keyword evidence="4" id="KW-1185">Reference proteome</keyword>
<evidence type="ECO:0000313" key="4">
    <source>
        <dbReference type="Proteomes" id="UP000631034"/>
    </source>
</evidence>
<feature type="region of interest" description="Disordered" evidence="1">
    <location>
        <begin position="1"/>
        <end position="50"/>
    </location>
</feature>
<evidence type="ECO:0000256" key="2">
    <source>
        <dbReference type="SAM" id="Phobius"/>
    </source>
</evidence>
<comment type="caution">
    <text evidence="3">The sequence shown here is derived from an EMBL/GenBank/DDBJ whole genome shotgun (WGS) entry which is preliminary data.</text>
</comment>
<name>A0A8J6YX02_9PROT</name>
<dbReference type="AlphaFoldDB" id="A0A8J6YX02"/>
<sequence>MSKGADGKTQVAVPAKVPARAGATVPETVPETVPRAAKGTPSSDLRRQRDLAKKGMLVSLGAVTVTGVMLMYQTHRRGRASG</sequence>
<evidence type="ECO:0000313" key="3">
    <source>
        <dbReference type="EMBL" id="MBE1238009.1"/>
    </source>
</evidence>
<dbReference type="Proteomes" id="UP000631034">
    <property type="component" value="Unassembled WGS sequence"/>
</dbReference>
<keyword evidence="2" id="KW-1133">Transmembrane helix</keyword>
<dbReference type="RefSeq" id="WP_192535023.1">
    <property type="nucleotide sequence ID" value="NZ_JACZHT010000017.1"/>
</dbReference>
<feature type="transmembrane region" description="Helical" evidence="2">
    <location>
        <begin position="55"/>
        <end position="72"/>
    </location>
</feature>
<accession>A0A8J6YX02</accession>
<dbReference type="EMBL" id="JACZHT010000017">
    <property type="protein sequence ID" value="MBE1238009.1"/>
    <property type="molecule type" value="Genomic_DNA"/>
</dbReference>
<reference evidence="3" key="1">
    <citation type="submission" date="2020-10" db="EMBL/GenBank/DDBJ databases">
        <title>Genome sequence of the unusual species of purple photosynthetic bacteria, Phaeovibrio sulfidiphilus DSM 23193, type strain.</title>
        <authorList>
            <person name="Kyndt J.A."/>
            <person name="Meyer T.E."/>
        </authorList>
    </citation>
    <scope>NUCLEOTIDE SEQUENCE</scope>
    <source>
        <strain evidence="3">DSM 23193</strain>
    </source>
</reference>
<evidence type="ECO:0000256" key="1">
    <source>
        <dbReference type="SAM" id="MobiDB-lite"/>
    </source>
</evidence>
<protein>
    <submittedName>
        <fullName evidence="3">Uncharacterized protein</fullName>
    </submittedName>
</protein>
<keyword evidence="2" id="KW-0812">Transmembrane</keyword>